<sequence length="742" mass="82974">MTVGNAVIEAACASLVREYLNKKGFKGTLEKMDEECPRNELSISNRQALIKHVNLQKLMTRNKEEKQPLEAMLEIMTKHFMENVPYCSVQHLKESESSPGPVNGFKPDISFGLKANELVHPHPVKNMRQDATTLATKRERGQTYHDLVMDEDVEGETVIGNGKDSIMSMESAQSPLHYATKTPSSRPVSAKHGGGTIFSNDSVIAQKGRSHKVKSSRAPAHQQDQQIKDIGLPADSIYNSSVSQNCNRVANSDTIHNSKFSMEILGANNSYVNKPNKVVKKPSGSSPVSFEALLIKGEEKANLLHRKVLDPKNDIKSEQYKAETSSMMNERKLRQCKHDREFDLQNSVPMLDLDFGEVEDVDIGGLELKSVSPVLQKSLKPPTAQSTPVDLKTAIMLKNIVLGSPNQQYSDEWRLQSYSFCDIPNIKYGLVQKKSGPCGVLAAVQACLLQEMLFGVNKLHEARFKNVSRGDRSKALALALSNIFWRAGDYSRAVVTVLSQSTHILNSTKFKQDYVTERLNIYTFTNFSELSSFLLQSVSQFETDGSPGVILTLYSAILSRKPHLVRGDFDVSEQTTFIGFHGYCTQELVNLLLTGRAVSNVFNDIVQLDSGGSSQAVILKGICSRSEIGFLSLFEHYKTCQAGSYYKTPKNPIWVVCSESHFTVLFSTCKDLINDWKMERRFDLFYYDGLAKQQEEIKLTVSTINQSYKPASDEDLVPPLEHCIRTKWADAEIDWNGLEPIL</sequence>
<evidence type="ECO:0000256" key="8">
    <source>
        <dbReference type="RuleBase" id="RU367088"/>
    </source>
</evidence>
<comment type="function">
    <text evidence="7">Probable hydrolase that can remove 'Lys-48'-linked conjugated ubiquitin from proteins.</text>
</comment>
<keyword evidence="3 8" id="KW-0645">Protease</keyword>
<dbReference type="SMART" id="SM01174">
    <property type="entry name" value="DUF4205"/>
    <property type="match status" value="1"/>
</dbReference>
<name>A0A8S3ZYW1_9EUPU</name>
<dbReference type="Proteomes" id="UP000678393">
    <property type="component" value="Unassembled WGS sequence"/>
</dbReference>
<keyword evidence="4 8" id="KW-0833">Ubl conjugation pathway</keyword>
<evidence type="ECO:0000313" key="11">
    <source>
        <dbReference type="Proteomes" id="UP000678393"/>
    </source>
</evidence>
<dbReference type="PANTHER" id="PTHR12473">
    <property type="entry name" value="UBIQUITIN CARBOXYL-TERMINAL HYDROLASE MINDY-4-RELATED"/>
    <property type="match status" value="1"/>
</dbReference>
<comment type="catalytic activity">
    <reaction evidence="1 8">
        <text>Thiol-dependent hydrolysis of ester, thioester, amide, peptide and isopeptide bonds formed by the C-terminal Gly of ubiquitin (a 76-residue protein attached to proteins as an intracellular targeting signal).</text>
        <dbReference type="EC" id="3.4.19.12"/>
    </reaction>
</comment>
<comment type="caution">
    <text evidence="10">The sequence shown here is derived from an EMBL/GenBank/DDBJ whole genome shotgun (WGS) entry which is preliminary data.</text>
</comment>
<keyword evidence="5 8" id="KW-0378">Hydrolase</keyword>
<evidence type="ECO:0000256" key="1">
    <source>
        <dbReference type="ARBA" id="ARBA00000707"/>
    </source>
</evidence>
<dbReference type="EMBL" id="CAJHNH020007468">
    <property type="protein sequence ID" value="CAG5134669.1"/>
    <property type="molecule type" value="Genomic_DNA"/>
</dbReference>
<proteinExistence type="inferred from homology"/>
<dbReference type="AlphaFoldDB" id="A0A8S3ZYW1"/>
<feature type="domain" description="Deubiquitinating enzyme MINDY-3/4 conserved" evidence="9">
    <location>
        <begin position="398"/>
        <end position="737"/>
    </location>
</feature>
<evidence type="ECO:0000313" key="10">
    <source>
        <dbReference type="EMBL" id="CAG5134669.1"/>
    </source>
</evidence>
<comment type="function">
    <text evidence="8">Hydrolase that can remove 'Lys-48'-linked conjugated ubiquitin from proteins.</text>
</comment>
<evidence type="ECO:0000256" key="3">
    <source>
        <dbReference type="ARBA" id="ARBA00022670"/>
    </source>
</evidence>
<evidence type="ECO:0000256" key="6">
    <source>
        <dbReference type="ARBA" id="ARBA00022807"/>
    </source>
</evidence>
<accession>A0A8S3ZYW1</accession>
<reference evidence="10" key="1">
    <citation type="submission" date="2021-04" db="EMBL/GenBank/DDBJ databases">
        <authorList>
            <consortium name="Molecular Ecology Group"/>
        </authorList>
    </citation>
    <scope>NUCLEOTIDE SEQUENCE</scope>
</reference>
<comment type="similarity">
    <text evidence="2 8">Belongs to the MINDY deubiquitinase family. FAM188 subfamily.</text>
</comment>
<evidence type="ECO:0000259" key="9">
    <source>
        <dbReference type="SMART" id="SM01174"/>
    </source>
</evidence>
<dbReference type="GO" id="GO:0004843">
    <property type="term" value="F:cysteine-type deubiquitinase activity"/>
    <property type="evidence" value="ECO:0007669"/>
    <property type="project" value="UniProtKB-UniRule"/>
</dbReference>
<organism evidence="10 11">
    <name type="scientific">Candidula unifasciata</name>
    <dbReference type="NCBI Taxonomy" id="100452"/>
    <lineage>
        <taxon>Eukaryota</taxon>
        <taxon>Metazoa</taxon>
        <taxon>Spiralia</taxon>
        <taxon>Lophotrochozoa</taxon>
        <taxon>Mollusca</taxon>
        <taxon>Gastropoda</taxon>
        <taxon>Heterobranchia</taxon>
        <taxon>Euthyneura</taxon>
        <taxon>Panpulmonata</taxon>
        <taxon>Eupulmonata</taxon>
        <taxon>Stylommatophora</taxon>
        <taxon>Helicina</taxon>
        <taxon>Helicoidea</taxon>
        <taxon>Geomitridae</taxon>
        <taxon>Candidula</taxon>
    </lineage>
</organism>
<dbReference type="InterPro" id="IPR025257">
    <property type="entry name" value="MINDY-3/4_CD"/>
</dbReference>
<dbReference type="InterPro" id="IPR059022">
    <property type="entry name" value="MINDY4_N"/>
</dbReference>
<gene>
    <name evidence="10" type="ORF">CUNI_LOCUS20227</name>
</gene>
<evidence type="ECO:0000256" key="2">
    <source>
        <dbReference type="ARBA" id="ARBA00011074"/>
    </source>
</evidence>
<protein>
    <recommendedName>
        <fullName evidence="8">Ubiquitin carboxyl-terminal hydrolase MINDY</fullName>
        <ecNumber evidence="8">3.4.19.12</ecNumber>
    </recommendedName>
</protein>
<dbReference type="Pfam" id="PF26038">
    <property type="entry name" value="Dimer_MINDY4_N"/>
    <property type="match status" value="1"/>
</dbReference>
<keyword evidence="11" id="KW-1185">Reference proteome</keyword>
<dbReference type="GO" id="GO:1990380">
    <property type="term" value="F:K48-linked deubiquitinase activity"/>
    <property type="evidence" value="ECO:0007669"/>
    <property type="project" value="UniProtKB-UniRule"/>
</dbReference>
<keyword evidence="6 8" id="KW-0788">Thiol protease</keyword>
<dbReference type="InterPro" id="IPR039785">
    <property type="entry name" value="MINY3/4"/>
</dbReference>
<dbReference type="EC" id="3.4.19.12" evidence="8"/>
<dbReference type="PANTHER" id="PTHR12473:SF8">
    <property type="entry name" value="UBIQUITIN CARBOXYL-TERMINAL HYDROLASE MINDY-4-RELATED"/>
    <property type="match status" value="1"/>
</dbReference>
<dbReference type="GO" id="GO:0071108">
    <property type="term" value="P:protein K48-linked deubiquitination"/>
    <property type="evidence" value="ECO:0007669"/>
    <property type="project" value="InterPro"/>
</dbReference>
<dbReference type="Pfam" id="PF13898">
    <property type="entry name" value="MINDY-3_4_CD"/>
    <property type="match status" value="1"/>
</dbReference>
<evidence type="ECO:0000256" key="4">
    <source>
        <dbReference type="ARBA" id="ARBA00022786"/>
    </source>
</evidence>
<dbReference type="GO" id="GO:0006508">
    <property type="term" value="P:proteolysis"/>
    <property type="evidence" value="ECO:0007669"/>
    <property type="project" value="UniProtKB-KW"/>
</dbReference>
<dbReference type="OrthoDB" id="10263628at2759"/>
<evidence type="ECO:0000256" key="7">
    <source>
        <dbReference type="ARBA" id="ARBA00037630"/>
    </source>
</evidence>
<evidence type="ECO:0000256" key="5">
    <source>
        <dbReference type="ARBA" id="ARBA00022801"/>
    </source>
</evidence>